<evidence type="ECO:0000256" key="3">
    <source>
        <dbReference type="ARBA" id="ARBA00022475"/>
    </source>
</evidence>
<evidence type="ECO:0000313" key="11">
    <source>
        <dbReference type="Proteomes" id="UP000547973"/>
    </source>
</evidence>
<dbReference type="PANTHER" id="PTHR30487:SF0">
    <property type="entry name" value="PREPILIN LEADER PEPTIDASE_N-METHYLTRANSFERASE-RELATED"/>
    <property type="match status" value="1"/>
</dbReference>
<feature type="transmembrane region" description="Helical" evidence="7">
    <location>
        <begin position="125"/>
        <end position="145"/>
    </location>
</feature>
<dbReference type="PANTHER" id="PTHR30487">
    <property type="entry name" value="TYPE 4 PREPILIN-LIKE PROTEINS LEADER PEPTIDE-PROCESSING ENZYME"/>
    <property type="match status" value="1"/>
</dbReference>
<feature type="domain" description="Prepilin peptidase A24 N-terminal" evidence="9">
    <location>
        <begin position="8"/>
        <end position="90"/>
    </location>
</feature>
<dbReference type="Pfam" id="PF01478">
    <property type="entry name" value="Peptidase_A24"/>
    <property type="match status" value="1"/>
</dbReference>
<keyword evidence="3" id="KW-1003">Cell membrane</keyword>
<accession>A0A7Y9ZAR8</accession>
<evidence type="ECO:0000259" key="8">
    <source>
        <dbReference type="Pfam" id="PF01478"/>
    </source>
</evidence>
<keyword evidence="10" id="KW-0808">Transferase</keyword>
<dbReference type="Pfam" id="PF06750">
    <property type="entry name" value="A24_N_bact"/>
    <property type="match status" value="1"/>
</dbReference>
<dbReference type="GO" id="GO:0032259">
    <property type="term" value="P:methylation"/>
    <property type="evidence" value="ECO:0007669"/>
    <property type="project" value="UniProtKB-KW"/>
</dbReference>
<feature type="transmembrane region" description="Helical" evidence="7">
    <location>
        <begin position="183"/>
        <end position="211"/>
    </location>
</feature>
<dbReference type="Proteomes" id="UP000547973">
    <property type="component" value="Unassembled WGS sequence"/>
</dbReference>
<comment type="caution">
    <text evidence="10">The sequence shown here is derived from an EMBL/GenBank/DDBJ whole genome shotgun (WGS) entry which is preliminary data.</text>
</comment>
<dbReference type="EC" id="3.4.23.43" evidence="10"/>
<dbReference type="InterPro" id="IPR050882">
    <property type="entry name" value="Prepilin_peptidase/N-MTase"/>
</dbReference>
<keyword evidence="6 7" id="KW-0472">Membrane</keyword>
<evidence type="ECO:0000256" key="4">
    <source>
        <dbReference type="ARBA" id="ARBA00022692"/>
    </source>
</evidence>
<evidence type="ECO:0000256" key="5">
    <source>
        <dbReference type="ARBA" id="ARBA00022989"/>
    </source>
</evidence>
<keyword evidence="5 7" id="KW-1133">Transmembrane helix</keyword>
<keyword evidence="10" id="KW-0378">Hydrolase</keyword>
<evidence type="ECO:0000313" key="10">
    <source>
        <dbReference type="EMBL" id="NYI41360.1"/>
    </source>
</evidence>
<dbReference type="InterPro" id="IPR010627">
    <property type="entry name" value="Prepilin_pept_A24_N"/>
</dbReference>
<comment type="similarity">
    <text evidence="2">Belongs to the peptidase A24 family.</text>
</comment>
<reference evidence="10 11" key="1">
    <citation type="submission" date="2020-07" db="EMBL/GenBank/DDBJ databases">
        <title>Sequencing the genomes of 1000 actinobacteria strains.</title>
        <authorList>
            <person name="Klenk H.-P."/>
        </authorList>
    </citation>
    <scope>NUCLEOTIDE SEQUENCE [LARGE SCALE GENOMIC DNA]</scope>
    <source>
        <strain evidence="10 11">DSM 19970</strain>
    </source>
</reference>
<keyword evidence="11" id="KW-1185">Reference proteome</keyword>
<feature type="transmembrane region" description="Helical" evidence="7">
    <location>
        <begin position="6"/>
        <end position="24"/>
    </location>
</feature>
<evidence type="ECO:0000256" key="7">
    <source>
        <dbReference type="SAM" id="Phobius"/>
    </source>
</evidence>
<gene>
    <name evidence="10" type="ORF">BKA03_001479</name>
</gene>
<sequence length="258" mass="27197">MMYVIAGILGVIFGSFLNVVIWRVPRGKSLVRPGSACPKCGANVLPRDNVPIVSWLLLRGACRACKAPISARYPLVEAGTAAAFVVVVLLFPHDPWAWPAWWYFAAIGIALAMIDLDVKRLPSVIILPSYVVGGVLISLAIALGPTSLADGARATIGMASLWALYALLATLKPGGMGWGDVRLAGVLGGYLGWLGVGSLVVGAFAAFLLGAVWSVGLMLLRGATRKSRVPFGPWMIVGSAVGVVWGESLWQAYLSLIV</sequence>
<keyword evidence="4 7" id="KW-0812">Transmembrane</keyword>
<protein>
    <submittedName>
        <fullName evidence="10">Leader peptidase (Prepilin peptidase)/N-methyltransferase</fullName>
        <ecNumber evidence="10">2.1.1.-</ecNumber>
        <ecNumber evidence="10">3.4.23.43</ecNumber>
    </submittedName>
</protein>
<dbReference type="GO" id="GO:0008168">
    <property type="term" value="F:methyltransferase activity"/>
    <property type="evidence" value="ECO:0007669"/>
    <property type="project" value="UniProtKB-KW"/>
</dbReference>
<feature type="transmembrane region" description="Helical" evidence="7">
    <location>
        <begin position="231"/>
        <end position="250"/>
    </location>
</feature>
<dbReference type="EC" id="2.1.1.-" evidence="10"/>
<organism evidence="10 11">
    <name type="scientific">Demequina lutea</name>
    <dbReference type="NCBI Taxonomy" id="431489"/>
    <lineage>
        <taxon>Bacteria</taxon>
        <taxon>Bacillati</taxon>
        <taxon>Actinomycetota</taxon>
        <taxon>Actinomycetes</taxon>
        <taxon>Micrococcales</taxon>
        <taxon>Demequinaceae</taxon>
        <taxon>Demequina</taxon>
    </lineage>
</organism>
<feature type="transmembrane region" description="Helical" evidence="7">
    <location>
        <begin position="73"/>
        <end position="92"/>
    </location>
</feature>
<feature type="transmembrane region" description="Helical" evidence="7">
    <location>
        <begin position="151"/>
        <end position="171"/>
    </location>
</feature>
<evidence type="ECO:0000256" key="6">
    <source>
        <dbReference type="ARBA" id="ARBA00023136"/>
    </source>
</evidence>
<comment type="subcellular location">
    <subcellularLocation>
        <location evidence="1">Cell membrane</location>
        <topology evidence="1">Multi-pass membrane protein</topology>
    </subcellularLocation>
</comment>
<dbReference type="AlphaFoldDB" id="A0A7Y9ZAR8"/>
<evidence type="ECO:0000259" key="9">
    <source>
        <dbReference type="Pfam" id="PF06750"/>
    </source>
</evidence>
<evidence type="ECO:0000256" key="2">
    <source>
        <dbReference type="ARBA" id="ARBA00005801"/>
    </source>
</evidence>
<dbReference type="GO" id="GO:0004190">
    <property type="term" value="F:aspartic-type endopeptidase activity"/>
    <property type="evidence" value="ECO:0007669"/>
    <property type="project" value="UniProtKB-EC"/>
</dbReference>
<name>A0A7Y9ZAR8_9MICO</name>
<dbReference type="GO" id="GO:0005886">
    <property type="term" value="C:plasma membrane"/>
    <property type="evidence" value="ECO:0007669"/>
    <property type="project" value="UniProtKB-SubCell"/>
</dbReference>
<dbReference type="InterPro" id="IPR000045">
    <property type="entry name" value="Prepilin_IV_endopep_pep"/>
</dbReference>
<feature type="transmembrane region" description="Helical" evidence="7">
    <location>
        <begin position="98"/>
        <end position="118"/>
    </location>
</feature>
<dbReference type="EMBL" id="JACBZO010000001">
    <property type="protein sequence ID" value="NYI41360.1"/>
    <property type="molecule type" value="Genomic_DNA"/>
</dbReference>
<keyword evidence="10" id="KW-0489">Methyltransferase</keyword>
<feature type="domain" description="Prepilin type IV endopeptidase peptidase" evidence="8">
    <location>
        <begin position="103"/>
        <end position="214"/>
    </location>
</feature>
<evidence type="ECO:0000256" key="1">
    <source>
        <dbReference type="ARBA" id="ARBA00004651"/>
    </source>
</evidence>
<proteinExistence type="inferred from homology"/>
<dbReference type="GO" id="GO:0006465">
    <property type="term" value="P:signal peptide processing"/>
    <property type="evidence" value="ECO:0007669"/>
    <property type="project" value="TreeGrafter"/>
</dbReference>